<evidence type="ECO:0000313" key="1">
    <source>
        <dbReference type="EMBL" id="CAD8061067.1"/>
    </source>
</evidence>
<protein>
    <submittedName>
        <fullName evidence="1">Uncharacterized protein</fullName>
    </submittedName>
</protein>
<comment type="caution">
    <text evidence="1">The sequence shown here is derived from an EMBL/GenBank/DDBJ whole genome shotgun (WGS) entry which is preliminary data.</text>
</comment>
<accession>A0A8S1L0N5</accession>
<gene>
    <name evidence="1" type="ORF">PPRIM_AZ9-3.1.T0310122</name>
</gene>
<reference evidence="1" key="1">
    <citation type="submission" date="2021-01" db="EMBL/GenBank/DDBJ databases">
        <authorList>
            <consortium name="Genoscope - CEA"/>
            <person name="William W."/>
        </authorList>
    </citation>
    <scope>NUCLEOTIDE SEQUENCE</scope>
</reference>
<dbReference type="AlphaFoldDB" id="A0A8S1L0N5"/>
<proteinExistence type="predicted"/>
<dbReference type="EMBL" id="CAJJDM010000030">
    <property type="protein sequence ID" value="CAD8061067.1"/>
    <property type="molecule type" value="Genomic_DNA"/>
</dbReference>
<dbReference type="Proteomes" id="UP000688137">
    <property type="component" value="Unassembled WGS sequence"/>
</dbReference>
<keyword evidence="2" id="KW-1185">Reference proteome</keyword>
<name>A0A8S1L0N5_PARPR</name>
<organism evidence="1 2">
    <name type="scientific">Paramecium primaurelia</name>
    <dbReference type="NCBI Taxonomy" id="5886"/>
    <lineage>
        <taxon>Eukaryota</taxon>
        <taxon>Sar</taxon>
        <taxon>Alveolata</taxon>
        <taxon>Ciliophora</taxon>
        <taxon>Intramacronucleata</taxon>
        <taxon>Oligohymenophorea</taxon>
        <taxon>Peniculida</taxon>
        <taxon>Parameciidae</taxon>
        <taxon>Paramecium</taxon>
    </lineage>
</organism>
<evidence type="ECO:0000313" key="2">
    <source>
        <dbReference type="Proteomes" id="UP000688137"/>
    </source>
</evidence>
<sequence length="58" mass="6936">MMTKINRLFINFILNNFKFWNQFIQKDNSNVCQNRVINQGPIQIQTLKHVSKLILSKD</sequence>